<evidence type="ECO:0000313" key="3">
    <source>
        <dbReference type="EMBL" id="CAA7262899.1"/>
    </source>
</evidence>
<dbReference type="InterPro" id="IPR013094">
    <property type="entry name" value="AB_hydrolase_3"/>
</dbReference>
<dbReference type="SUPFAM" id="SSF53474">
    <property type="entry name" value="alpha/beta-Hydrolases"/>
    <property type="match status" value="1"/>
</dbReference>
<feature type="domain" description="Alpha/beta hydrolase fold-3" evidence="2">
    <location>
        <begin position="81"/>
        <end position="198"/>
    </location>
</feature>
<accession>A0A8S0XHV3</accession>
<protein>
    <recommendedName>
        <fullName evidence="2">Alpha/beta hydrolase fold-3 domain-containing protein</fullName>
    </recommendedName>
</protein>
<dbReference type="GO" id="GO:0016787">
    <property type="term" value="F:hydrolase activity"/>
    <property type="evidence" value="ECO:0007669"/>
    <property type="project" value="UniProtKB-KW"/>
</dbReference>
<dbReference type="PANTHER" id="PTHR48081">
    <property type="entry name" value="AB HYDROLASE SUPERFAMILY PROTEIN C4A8.06C"/>
    <property type="match status" value="1"/>
</dbReference>
<dbReference type="AlphaFoldDB" id="A0A8S0XHV3"/>
<evidence type="ECO:0000313" key="4">
    <source>
        <dbReference type="Proteomes" id="UP000467700"/>
    </source>
</evidence>
<reference evidence="3 4" key="1">
    <citation type="submission" date="2020-01" db="EMBL/GenBank/DDBJ databases">
        <authorList>
            <person name="Gupta K D."/>
        </authorList>
    </citation>
    <scope>NUCLEOTIDE SEQUENCE [LARGE SCALE GENOMIC DNA]</scope>
</reference>
<proteinExistence type="predicted"/>
<dbReference type="InterPro" id="IPR050300">
    <property type="entry name" value="GDXG_lipolytic_enzyme"/>
</dbReference>
<dbReference type="InterPro" id="IPR029058">
    <property type="entry name" value="AB_hydrolase_fold"/>
</dbReference>
<dbReference type="Proteomes" id="UP000467700">
    <property type="component" value="Unassembled WGS sequence"/>
</dbReference>
<evidence type="ECO:0000259" key="2">
    <source>
        <dbReference type="Pfam" id="PF07859"/>
    </source>
</evidence>
<dbReference type="OrthoDB" id="19653at2759"/>
<organism evidence="3 4">
    <name type="scientific">Cyclocybe aegerita</name>
    <name type="common">Black poplar mushroom</name>
    <name type="synonym">Agrocybe aegerita</name>
    <dbReference type="NCBI Taxonomy" id="1973307"/>
    <lineage>
        <taxon>Eukaryota</taxon>
        <taxon>Fungi</taxon>
        <taxon>Dikarya</taxon>
        <taxon>Basidiomycota</taxon>
        <taxon>Agaricomycotina</taxon>
        <taxon>Agaricomycetes</taxon>
        <taxon>Agaricomycetidae</taxon>
        <taxon>Agaricales</taxon>
        <taxon>Agaricineae</taxon>
        <taxon>Bolbitiaceae</taxon>
        <taxon>Cyclocybe</taxon>
    </lineage>
</organism>
<dbReference type="Pfam" id="PF07859">
    <property type="entry name" value="Abhydrolase_3"/>
    <property type="match status" value="1"/>
</dbReference>
<sequence>MGEGAAEPSRTFKHRVTLTSKGTSFLDCADMGDAQPKRITIVYAQRVDPVGLTSLAFDAYLPTGTSAVDVSTNGEIVLPAVVYFHGGGLTVGNRDSWFPTWLQKRVLSLGFIFISADYELIPPSNGHNIAKNLQDLFCFLSRNAIKSEGRAFHVDTERITVSGSSAGGLCAYLAAIHCSPKPKAIVSMYGMGGDFLTPHYLRSKTEVFFRGRELLNPVDFAEYMHPFQLEKLPRIADSPLVYHPPSYHIPGYPANPRMLLARLYLQLGIFLDYYTARHEPSLSSTLRSLLGGDIDALRQAVPEECRSLFPQFCVDKGWPPTMLLHGTNDTAVSVEESRNLRSMLENLGVAVQLTEFEGKEHSFDYEPGAEDIWKDHFDNVNHFIGRFLKASS</sequence>
<name>A0A8S0XHV3_CYCAE</name>
<dbReference type="Gene3D" id="3.40.50.1820">
    <property type="entry name" value="alpha/beta hydrolase"/>
    <property type="match status" value="1"/>
</dbReference>
<keyword evidence="4" id="KW-1185">Reference proteome</keyword>
<dbReference type="PANTHER" id="PTHR48081:SF3">
    <property type="entry name" value="ALPHA_BETA HYDROLASE FOLD-3 DOMAIN-CONTAINING PROTEIN"/>
    <property type="match status" value="1"/>
</dbReference>
<comment type="caution">
    <text evidence="3">The sequence shown here is derived from an EMBL/GenBank/DDBJ whole genome shotgun (WGS) entry which is preliminary data.</text>
</comment>
<gene>
    <name evidence="3" type="ORF">AAE3_LOCUS5042</name>
</gene>
<dbReference type="EMBL" id="CACVBS010000037">
    <property type="protein sequence ID" value="CAA7262899.1"/>
    <property type="molecule type" value="Genomic_DNA"/>
</dbReference>
<keyword evidence="1" id="KW-0378">Hydrolase</keyword>
<evidence type="ECO:0000256" key="1">
    <source>
        <dbReference type="ARBA" id="ARBA00022801"/>
    </source>
</evidence>